<dbReference type="SMART" id="SM00028">
    <property type="entry name" value="TPR"/>
    <property type="match status" value="3"/>
</dbReference>
<evidence type="ECO:0000256" key="3">
    <source>
        <dbReference type="ARBA" id="ARBA00022803"/>
    </source>
</evidence>
<dbReference type="PANTHER" id="PTHR46512:SF5">
    <property type="entry name" value="TETRATRICOPEPTIDE REPEAT DOMAIN 9"/>
    <property type="match status" value="1"/>
</dbReference>
<dbReference type="PANTHER" id="PTHR46512">
    <property type="entry name" value="PEPTIDYLPROLYL ISOMERASE"/>
    <property type="match status" value="1"/>
</dbReference>
<dbReference type="Pfam" id="PF07719">
    <property type="entry name" value="TPR_2"/>
    <property type="match status" value="1"/>
</dbReference>
<dbReference type="GeneID" id="106499945"/>
<evidence type="ECO:0000256" key="2">
    <source>
        <dbReference type="ARBA" id="ARBA00022737"/>
    </source>
</evidence>
<keyword evidence="5" id="KW-1185">Reference proteome</keyword>
<evidence type="ECO:0000256" key="4">
    <source>
        <dbReference type="PROSITE-ProRule" id="PRU00339"/>
    </source>
</evidence>
<proteinExistence type="predicted"/>
<organism evidence="5 6">
    <name type="scientific">Apteryx mantelli</name>
    <name type="common">North Island brown kiwi</name>
    <dbReference type="NCBI Taxonomy" id="2696672"/>
    <lineage>
        <taxon>Eukaryota</taxon>
        <taxon>Metazoa</taxon>
        <taxon>Chordata</taxon>
        <taxon>Craniata</taxon>
        <taxon>Vertebrata</taxon>
        <taxon>Euteleostomi</taxon>
        <taxon>Archelosauria</taxon>
        <taxon>Archosauria</taxon>
        <taxon>Dinosauria</taxon>
        <taxon>Saurischia</taxon>
        <taxon>Theropoda</taxon>
        <taxon>Coelurosauria</taxon>
        <taxon>Aves</taxon>
        <taxon>Palaeognathae</taxon>
        <taxon>Apterygiformes</taxon>
        <taxon>Apterygidae</taxon>
        <taxon>Apteryx</taxon>
    </lineage>
</organism>
<accession>A0ABM4G135</accession>
<dbReference type="PROSITE" id="PS50005">
    <property type="entry name" value="TPR"/>
    <property type="match status" value="1"/>
</dbReference>
<evidence type="ECO:0000313" key="5">
    <source>
        <dbReference type="Proteomes" id="UP001652627"/>
    </source>
</evidence>
<feature type="repeat" description="TPR" evidence="4">
    <location>
        <begin position="118"/>
        <end position="151"/>
    </location>
</feature>
<dbReference type="InterPro" id="IPR019734">
    <property type="entry name" value="TPR_rpt"/>
</dbReference>
<dbReference type="RefSeq" id="XP_067170917.1">
    <property type="nucleotide sequence ID" value="XM_067314816.1"/>
</dbReference>
<dbReference type="InterPro" id="IPR050754">
    <property type="entry name" value="FKBP4/5/8-like"/>
</dbReference>
<evidence type="ECO:0000256" key="1">
    <source>
        <dbReference type="ARBA" id="ARBA00022553"/>
    </source>
</evidence>
<keyword evidence="1" id="KW-0597">Phosphoprotein</keyword>
<protein>
    <submittedName>
        <fullName evidence="6">Tetratricopeptide repeat protein 9C</fullName>
    </submittedName>
</protein>
<dbReference type="Gene3D" id="1.25.40.10">
    <property type="entry name" value="Tetratricopeptide repeat domain"/>
    <property type="match status" value="1"/>
</dbReference>
<dbReference type="SUPFAM" id="SSF48452">
    <property type="entry name" value="TPR-like"/>
    <property type="match status" value="1"/>
</dbReference>
<evidence type="ECO:0000313" key="6">
    <source>
        <dbReference type="RefSeq" id="XP_067170917.1"/>
    </source>
</evidence>
<sequence length="181" mass="20816">MAAAAQLEPLEQRLRQAQRYKEEGNGCYQAGRPREAAGRYHRALLQLRGLEPRLPPPLQALGTWPQPPTTPQQEATLRRIQTDCYNNLAACLLRMEPVNYERVKEYSLKVLEQQPRNAKALYRAGVAAYHLCDYEQAQRCLAQAAQLQPRDTSVKHYLELAESQLSAYWQKEKQLYAGMFK</sequence>
<gene>
    <name evidence="6" type="primary">TTC9C</name>
</gene>
<name>A0ABM4G135_9AVES</name>
<keyword evidence="3 4" id="KW-0802">TPR repeat</keyword>
<dbReference type="Proteomes" id="UP001652627">
    <property type="component" value="Chromosome 37"/>
</dbReference>
<dbReference type="InterPro" id="IPR013105">
    <property type="entry name" value="TPR_2"/>
</dbReference>
<dbReference type="InterPro" id="IPR011990">
    <property type="entry name" value="TPR-like_helical_dom_sf"/>
</dbReference>
<keyword evidence="2" id="KW-0677">Repeat</keyword>
<reference evidence="6" key="1">
    <citation type="submission" date="2025-08" db="UniProtKB">
        <authorList>
            <consortium name="RefSeq"/>
        </authorList>
    </citation>
    <scope>IDENTIFICATION</scope>
    <source>
        <tissue evidence="6">Blood</tissue>
    </source>
</reference>